<evidence type="ECO:0000256" key="3">
    <source>
        <dbReference type="ARBA" id="ARBA00022679"/>
    </source>
</evidence>
<feature type="transmembrane region" description="Helical" evidence="9">
    <location>
        <begin position="481"/>
        <end position="503"/>
    </location>
</feature>
<evidence type="ECO:0000256" key="1">
    <source>
        <dbReference type="ARBA" id="ARBA00004141"/>
    </source>
</evidence>
<proteinExistence type="inferred from homology"/>
<gene>
    <name evidence="10" type="ORF">COM45_11410</name>
</gene>
<evidence type="ECO:0000256" key="7">
    <source>
        <dbReference type="ARBA" id="ARBA00043987"/>
    </source>
</evidence>
<protein>
    <submittedName>
        <fullName evidence="10">Alpha 1,6 mannopyranosyltransferase</fullName>
    </submittedName>
</protein>
<feature type="transmembrane region" description="Helical" evidence="9">
    <location>
        <begin position="421"/>
        <end position="441"/>
    </location>
</feature>
<feature type="transmembrane region" description="Helical" evidence="9">
    <location>
        <begin position="332"/>
        <end position="349"/>
    </location>
</feature>
<dbReference type="Pfam" id="PF26314">
    <property type="entry name" value="MptA_B_family"/>
    <property type="match status" value="1"/>
</dbReference>
<feature type="transmembrane region" description="Helical" evidence="9">
    <location>
        <begin position="230"/>
        <end position="251"/>
    </location>
</feature>
<evidence type="ECO:0000256" key="8">
    <source>
        <dbReference type="SAM" id="MobiDB-lite"/>
    </source>
</evidence>
<dbReference type="AlphaFoldDB" id="A0A2A4AD91"/>
<evidence type="ECO:0000313" key="10">
    <source>
        <dbReference type="EMBL" id="PCC81805.1"/>
    </source>
</evidence>
<feature type="transmembrane region" description="Helical" evidence="9">
    <location>
        <begin position="355"/>
        <end position="374"/>
    </location>
</feature>
<evidence type="ECO:0000256" key="9">
    <source>
        <dbReference type="SAM" id="Phobius"/>
    </source>
</evidence>
<feature type="transmembrane region" description="Helical" evidence="9">
    <location>
        <begin position="545"/>
        <end position="566"/>
    </location>
</feature>
<name>A0A2A4AD91_9CORY</name>
<organism evidence="10 11">
    <name type="scientific">Corynebacterium accolens</name>
    <dbReference type="NCBI Taxonomy" id="38284"/>
    <lineage>
        <taxon>Bacteria</taxon>
        <taxon>Bacillati</taxon>
        <taxon>Actinomycetota</taxon>
        <taxon>Actinomycetes</taxon>
        <taxon>Mycobacteriales</taxon>
        <taxon>Corynebacteriaceae</taxon>
        <taxon>Corynebacterium</taxon>
    </lineage>
</organism>
<keyword evidence="3 10" id="KW-0808">Transferase</keyword>
<keyword evidence="6 9" id="KW-0472">Membrane</keyword>
<evidence type="ECO:0000313" key="11">
    <source>
        <dbReference type="Proteomes" id="UP000218690"/>
    </source>
</evidence>
<keyword evidence="5 9" id="KW-1133">Transmembrane helix</keyword>
<dbReference type="EMBL" id="NWBP01000036">
    <property type="protein sequence ID" value="PCC81805.1"/>
    <property type="molecule type" value="Genomic_DNA"/>
</dbReference>
<feature type="transmembrane region" description="Helical" evidence="9">
    <location>
        <begin position="448"/>
        <end position="469"/>
    </location>
</feature>
<dbReference type="InterPro" id="IPR049829">
    <property type="entry name" value="MptA/B-like"/>
</dbReference>
<comment type="subcellular location">
    <subcellularLocation>
        <location evidence="1">Membrane</location>
        <topology evidence="1">Multi-pass membrane protein</topology>
    </subcellularLocation>
</comment>
<feature type="region of interest" description="Disordered" evidence="8">
    <location>
        <begin position="19"/>
        <end position="40"/>
    </location>
</feature>
<evidence type="ECO:0000256" key="6">
    <source>
        <dbReference type="ARBA" id="ARBA00023136"/>
    </source>
</evidence>
<dbReference type="NCBIfam" id="NF038066">
    <property type="entry name" value="MptB"/>
    <property type="match status" value="1"/>
</dbReference>
<feature type="transmembrane region" description="Helical" evidence="9">
    <location>
        <begin position="386"/>
        <end position="409"/>
    </location>
</feature>
<reference evidence="10 11" key="1">
    <citation type="submission" date="2017-09" db="EMBL/GenBank/DDBJ databases">
        <title>Draft Genome Sequence of Corynebacterium accolens AH4003.</title>
        <authorList>
            <person name="Chen Y."/>
            <person name="Oosthuysen W.F."/>
            <person name="Kelley S."/>
            <person name="Horswill A."/>
        </authorList>
    </citation>
    <scope>NUCLEOTIDE SEQUENCE [LARGE SCALE GENOMIC DNA]</scope>
    <source>
        <strain evidence="10 11">AH4003</strain>
    </source>
</reference>
<feature type="transmembrane region" description="Helical" evidence="9">
    <location>
        <begin position="69"/>
        <end position="95"/>
    </location>
</feature>
<dbReference type="Proteomes" id="UP000218690">
    <property type="component" value="Unassembled WGS sequence"/>
</dbReference>
<keyword evidence="2" id="KW-0328">Glycosyltransferase</keyword>
<comment type="caution">
    <text evidence="10">The sequence shown here is derived from an EMBL/GenBank/DDBJ whole genome shotgun (WGS) entry which is preliminary data.</text>
</comment>
<evidence type="ECO:0000256" key="5">
    <source>
        <dbReference type="ARBA" id="ARBA00022989"/>
    </source>
</evidence>
<dbReference type="GO" id="GO:0016020">
    <property type="term" value="C:membrane"/>
    <property type="evidence" value="ECO:0007669"/>
    <property type="project" value="UniProtKB-SubCell"/>
</dbReference>
<evidence type="ECO:0000256" key="4">
    <source>
        <dbReference type="ARBA" id="ARBA00022692"/>
    </source>
</evidence>
<feature type="transmembrane region" description="Helical" evidence="9">
    <location>
        <begin position="162"/>
        <end position="180"/>
    </location>
</feature>
<evidence type="ECO:0000256" key="2">
    <source>
        <dbReference type="ARBA" id="ARBA00022676"/>
    </source>
</evidence>
<keyword evidence="4 9" id="KW-0812">Transmembrane</keyword>
<sequence length="575" mass="60668">MKQRLTAFLTGVRQDLPRLGSAGSRSAQLHADGTSEDAPGSLPGALYDLLPDEDAARPRTTIAQLRAFFVLRWMGTLGAILIAVGGLGAGALPVVGNPYDNVPFGSLMSRMLQSASALVFCGVGLMVTAWVLMAPFVGTPLRNTESNGEHSRPRRLVTESQLWRTWAGWVIPLVFTAPLFTQDIYSYLANGSIVTQGLDPYSGGPVELLGSADPLARSVPFIWANSPSPYGPVALGLAGIVSLLTGNSIILGVIAHRLLSLAGIIAAGWAISQLAIRCRVSPESALWLGILNPLTTLHLVGGIHNESVMLGLALVGVELGLRGVDRLGGAPAWLYFLCSGLLISCAGLVKVTGFIGLGFVGMALARVLFIRRGYSTPRAIGSAVALQFFILLAAIALVTLTSGIGLGWITGQGGAASIRSWLSSSTAVGVSAGFLGMLLGLGDHTDAILTFTRTIGVIIAAGFMLRMLLATYRGSIHPVGGLGIATLVLVIFFPVVHPWYILWAVLPLAAWANRLIFRITVVIYSAAMSFFVLPRGLGLPPGTIVVIYTAAIVTYLVVMGLWMVLLRRSRISVLN</sequence>
<comment type="similarity">
    <text evidence="7">Belongs to the MptA/B family.</text>
</comment>
<feature type="transmembrane region" description="Helical" evidence="9">
    <location>
        <begin position="115"/>
        <end position="141"/>
    </location>
</feature>
<dbReference type="GO" id="GO:0016757">
    <property type="term" value="F:glycosyltransferase activity"/>
    <property type="evidence" value="ECO:0007669"/>
    <property type="project" value="UniProtKB-KW"/>
</dbReference>
<feature type="transmembrane region" description="Helical" evidence="9">
    <location>
        <begin position="515"/>
        <end position="533"/>
    </location>
</feature>
<accession>A0A2A4AD91</accession>